<dbReference type="Proteomes" id="UP000070501">
    <property type="component" value="Unassembled WGS sequence"/>
</dbReference>
<evidence type="ECO:0000256" key="1">
    <source>
        <dbReference type="SAM" id="MobiDB-lite"/>
    </source>
</evidence>
<accession>A0A136IUE1</accession>
<dbReference type="InParanoid" id="A0A136IUE1"/>
<name>A0A136IUE1_9PEZI</name>
<evidence type="ECO:0000313" key="2">
    <source>
        <dbReference type="EMBL" id="KXJ88532.1"/>
    </source>
</evidence>
<evidence type="ECO:0000313" key="3">
    <source>
        <dbReference type="Proteomes" id="UP000070501"/>
    </source>
</evidence>
<dbReference type="AlphaFoldDB" id="A0A136IUE1"/>
<sequence>MCFAHPKNHGCRHLAIRWIICEKAKRESAGRLTTPCKAREDRIFCYDGPKSTHCEQAGCEWKKKERSPWPCSRCGSSASAAGRGQCAWQAVTVTIGNSFEFLECGHVDCKEAVSEKSVAQENLVKECKDETVHPPVERPLPKVAPAAVVRESDSEDEEPLASRRRNWATKEEGGGQSDKRKKIKHEYQDDSAYEEVPRRRRFPQYFSADWLLRAYMRVPGDTIYSAYLFLAYHIIRE</sequence>
<gene>
    <name evidence="2" type="ORF">Micbo1qcDRAFT_178144</name>
</gene>
<feature type="region of interest" description="Disordered" evidence="1">
    <location>
        <begin position="146"/>
        <end position="190"/>
    </location>
</feature>
<reference evidence="3" key="1">
    <citation type="submission" date="2016-02" db="EMBL/GenBank/DDBJ databases">
        <title>Draft genome sequence of Microdochium bolleyi, a fungal endophyte of beachgrass.</title>
        <authorList>
            <consortium name="DOE Joint Genome Institute"/>
            <person name="David A.S."/>
            <person name="May G."/>
            <person name="Haridas S."/>
            <person name="Lim J."/>
            <person name="Wang M."/>
            <person name="Labutti K."/>
            <person name="Lipzen A."/>
            <person name="Barry K."/>
            <person name="Grigoriev I.V."/>
        </authorList>
    </citation>
    <scope>NUCLEOTIDE SEQUENCE [LARGE SCALE GENOMIC DNA]</scope>
    <source>
        <strain evidence="3">J235TASD1</strain>
    </source>
</reference>
<protein>
    <submittedName>
        <fullName evidence="2">Uncharacterized protein</fullName>
    </submittedName>
</protein>
<proteinExistence type="predicted"/>
<dbReference type="EMBL" id="KQ964258">
    <property type="protein sequence ID" value="KXJ88532.1"/>
    <property type="molecule type" value="Genomic_DNA"/>
</dbReference>
<organism evidence="2 3">
    <name type="scientific">Microdochium bolleyi</name>
    <dbReference type="NCBI Taxonomy" id="196109"/>
    <lineage>
        <taxon>Eukaryota</taxon>
        <taxon>Fungi</taxon>
        <taxon>Dikarya</taxon>
        <taxon>Ascomycota</taxon>
        <taxon>Pezizomycotina</taxon>
        <taxon>Sordariomycetes</taxon>
        <taxon>Xylariomycetidae</taxon>
        <taxon>Xylariales</taxon>
        <taxon>Microdochiaceae</taxon>
        <taxon>Microdochium</taxon>
    </lineage>
</organism>
<keyword evidence="3" id="KW-1185">Reference proteome</keyword>